<gene>
    <name evidence="1" type="ORF">NHX12_012016</name>
</gene>
<comment type="caution">
    <text evidence="1">The sequence shown here is derived from an EMBL/GenBank/DDBJ whole genome shotgun (WGS) entry which is preliminary data.</text>
</comment>
<reference evidence="1" key="1">
    <citation type="submission" date="2022-07" db="EMBL/GenBank/DDBJ databases">
        <title>Chromosome-level genome of Muraenolepis orangiensis.</title>
        <authorList>
            <person name="Kim J."/>
        </authorList>
    </citation>
    <scope>NUCLEOTIDE SEQUENCE</scope>
    <source>
        <strain evidence="1">KU_S4_2022</strain>
        <tissue evidence="1">Muscle</tissue>
    </source>
</reference>
<proteinExistence type="predicted"/>
<dbReference type="AlphaFoldDB" id="A0A9Q0DJ32"/>
<name>A0A9Q0DJ32_9TELE</name>
<dbReference type="EMBL" id="JANIIK010000116">
    <property type="protein sequence ID" value="KAJ3588423.1"/>
    <property type="molecule type" value="Genomic_DNA"/>
</dbReference>
<dbReference type="Proteomes" id="UP001148018">
    <property type="component" value="Unassembled WGS sequence"/>
</dbReference>
<sequence>MPGIQFRLAGFWDPGKMARRLARRAGGVTFDQDPGPDCACFKCNSRVAVQKGDYLMALHVGDSESVMRRRQPPQRKLWNKGICGRSSCD</sequence>
<evidence type="ECO:0000313" key="2">
    <source>
        <dbReference type="Proteomes" id="UP001148018"/>
    </source>
</evidence>
<evidence type="ECO:0000313" key="1">
    <source>
        <dbReference type="EMBL" id="KAJ3588423.1"/>
    </source>
</evidence>
<protein>
    <submittedName>
        <fullName evidence="1">Uncharacterized protein</fullName>
    </submittedName>
</protein>
<keyword evidence="2" id="KW-1185">Reference proteome</keyword>
<organism evidence="1 2">
    <name type="scientific">Muraenolepis orangiensis</name>
    <name type="common">Patagonian moray cod</name>
    <dbReference type="NCBI Taxonomy" id="630683"/>
    <lineage>
        <taxon>Eukaryota</taxon>
        <taxon>Metazoa</taxon>
        <taxon>Chordata</taxon>
        <taxon>Craniata</taxon>
        <taxon>Vertebrata</taxon>
        <taxon>Euteleostomi</taxon>
        <taxon>Actinopterygii</taxon>
        <taxon>Neopterygii</taxon>
        <taxon>Teleostei</taxon>
        <taxon>Neoteleostei</taxon>
        <taxon>Acanthomorphata</taxon>
        <taxon>Zeiogadaria</taxon>
        <taxon>Gadariae</taxon>
        <taxon>Gadiformes</taxon>
        <taxon>Muraenolepidoidei</taxon>
        <taxon>Muraenolepididae</taxon>
        <taxon>Muraenolepis</taxon>
    </lineage>
</organism>
<accession>A0A9Q0DJ32</accession>